<reference evidence="2" key="1">
    <citation type="submission" date="2018-02" db="EMBL/GenBank/DDBJ databases">
        <title>Genome sequence of Desulfocucumis palustris strain NAW-5.</title>
        <authorList>
            <person name="Watanabe M."/>
            <person name="Kojima H."/>
            <person name="Fukui M."/>
        </authorList>
    </citation>
    <scope>NUCLEOTIDE SEQUENCE [LARGE SCALE GENOMIC DNA]</scope>
    <source>
        <strain evidence="2">NAW-5</strain>
    </source>
</reference>
<evidence type="ECO:0000313" key="1">
    <source>
        <dbReference type="EMBL" id="GBF34676.1"/>
    </source>
</evidence>
<name>A0A2L2XK61_9FIRM</name>
<evidence type="ECO:0000313" key="2">
    <source>
        <dbReference type="Proteomes" id="UP000239549"/>
    </source>
</evidence>
<dbReference type="Pfam" id="PF11855">
    <property type="entry name" value="DUF3375"/>
    <property type="match status" value="1"/>
</dbReference>
<protein>
    <submittedName>
        <fullName evidence="1">Uncharacterized protein</fullName>
    </submittedName>
</protein>
<accession>A0A2L2XK61</accession>
<proteinExistence type="predicted"/>
<dbReference type="InterPro" id="IPR021804">
    <property type="entry name" value="DUF3375"/>
</dbReference>
<sequence>MDVEIKRIQDGEEPLLDETALKDRFQQLATTARELLSDFREVEENFRLPDRTTRDQGRIF</sequence>
<organism evidence="1 2">
    <name type="scientific">Desulfocucumis palustris</name>
    <dbReference type="NCBI Taxonomy" id="1898651"/>
    <lineage>
        <taxon>Bacteria</taxon>
        <taxon>Bacillati</taxon>
        <taxon>Bacillota</taxon>
        <taxon>Clostridia</taxon>
        <taxon>Eubacteriales</taxon>
        <taxon>Desulfocucumaceae</taxon>
        <taxon>Desulfocucumis</taxon>
    </lineage>
</organism>
<dbReference type="Proteomes" id="UP000239549">
    <property type="component" value="Unassembled WGS sequence"/>
</dbReference>
<keyword evidence="2" id="KW-1185">Reference proteome</keyword>
<dbReference type="EMBL" id="BFAV01000150">
    <property type="protein sequence ID" value="GBF34676.1"/>
    <property type="molecule type" value="Genomic_DNA"/>
</dbReference>
<comment type="caution">
    <text evidence="1">The sequence shown here is derived from an EMBL/GenBank/DDBJ whole genome shotgun (WGS) entry which is preliminary data.</text>
</comment>
<gene>
    <name evidence="1" type="ORF">DCCM_3796</name>
</gene>
<dbReference type="AlphaFoldDB" id="A0A2L2XK61"/>